<keyword evidence="3" id="KW-0238">DNA-binding</keyword>
<dbReference type="AlphaFoldDB" id="A0A6M4MGS5"/>
<dbReference type="Gene3D" id="3.40.190.290">
    <property type="match status" value="1"/>
</dbReference>
<evidence type="ECO:0000259" key="5">
    <source>
        <dbReference type="PROSITE" id="PS50931"/>
    </source>
</evidence>
<evidence type="ECO:0000256" key="4">
    <source>
        <dbReference type="ARBA" id="ARBA00023163"/>
    </source>
</evidence>
<dbReference type="InterPro" id="IPR036388">
    <property type="entry name" value="WH-like_DNA-bd_sf"/>
</dbReference>
<dbReference type="KEGG" id="apel:CA267_016960"/>
<evidence type="ECO:0000256" key="1">
    <source>
        <dbReference type="ARBA" id="ARBA00009437"/>
    </source>
</evidence>
<evidence type="ECO:0000313" key="7">
    <source>
        <dbReference type="Proteomes" id="UP000219285"/>
    </source>
</evidence>
<reference evidence="7" key="1">
    <citation type="submission" date="2014-12" db="EMBL/GenBank/DDBJ databases">
        <title>Complete genome sequence of a multi-drug resistant Klebsiella pneumoniae.</title>
        <authorList>
            <person name="Hua X."/>
            <person name="Chen Q."/>
            <person name="Li X."/>
            <person name="Feng Y."/>
            <person name="Ruan Z."/>
            <person name="Yu Y."/>
        </authorList>
    </citation>
    <scope>NUCLEOTIDE SEQUENCE [LARGE SCALE GENOMIC DNA]</scope>
    <source>
        <strain evidence="7">5.12</strain>
    </source>
</reference>
<dbReference type="Pfam" id="PF03466">
    <property type="entry name" value="LysR_substrate"/>
    <property type="match status" value="1"/>
</dbReference>
<keyword evidence="2" id="KW-0805">Transcription regulation</keyword>
<dbReference type="InterPro" id="IPR000847">
    <property type="entry name" value="LysR_HTH_N"/>
</dbReference>
<name>A0A6M4MGS5_9ALTE</name>
<accession>A0A6M4MGS5</accession>
<organism evidence="6 7">
    <name type="scientific">Alteromonas pelagimontana</name>
    <dbReference type="NCBI Taxonomy" id="1858656"/>
    <lineage>
        <taxon>Bacteria</taxon>
        <taxon>Pseudomonadati</taxon>
        <taxon>Pseudomonadota</taxon>
        <taxon>Gammaproteobacteria</taxon>
        <taxon>Alteromonadales</taxon>
        <taxon>Alteromonadaceae</taxon>
        <taxon>Alteromonas/Salinimonas group</taxon>
        <taxon>Alteromonas</taxon>
    </lineage>
</organism>
<evidence type="ECO:0000256" key="2">
    <source>
        <dbReference type="ARBA" id="ARBA00023015"/>
    </source>
</evidence>
<dbReference type="InterPro" id="IPR005119">
    <property type="entry name" value="LysR_subst-bd"/>
</dbReference>
<dbReference type="FunFam" id="1.10.10.10:FF:000001">
    <property type="entry name" value="LysR family transcriptional regulator"/>
    <property type="match status" value="1"/>
</dbReference>
<keyword evidence="7" id="KW-1185">Reference proteome</keyword>
<proteinExistence type="inferred from homology"/>
<dbReference type="OrthoDB" id="6988449at2"/>
<dbReference type="GO" id="GO:0000976">
    <property type="term" value="F:transcription cis-regulatory region binding"/>
    <property type="evidence" value="ECO:0007669"/>
    <property type="project" value="TreeGrafter"/>
</dbReference>
<evidence type="ECO:0000256" key="3">
    <source>
        <dbReference type="ARBA" id="ARBA00023125"/>
    </source>
</evidence>
<dbReference type="Gene3D" id="1.10.10.10">
    <property type="entry name" value="Winged helix-like DNA-binding domain superfamily/Winged helix DNA-binding domain"/>
    <property type="match status" value="1"/>
</dbReference>
<dbReference type="SUPFAM" id="SSF53850">
    <property type="entry name" value="Periplasmic binding protein-like II"/>
    <property type="match status" value="1"/>
</dbReference>
<comment type="similarity">
    <text evidence="1">Belongs to the LysR transcriptional regulatory family.</text>
</comment>
<feature type="domain" description="HTH lysR-type" evidence="5">
    <location>
        <begin position="1"/>
        <end position="61"/>
    </location>
</feature>
<protein>
    <submittedName>
        <fullName evidence="6">LysR family transcriptional regulator</fullName>
    </submittedName>
</protein>
<sequence length="305" mass="34154">MLKATLEQWRMFKAVVDSGGFNQAATSVHKSQSSVHHAVQKLENALGVALFINDGRRVRLTEAGEMMLRRANFLLDEAHKIEAVAASLKRGTETQLRIAVDIIFPPELLYNVLDKVSQEYPLLRIEVMETVLNGANSLLKSAEVDIAISPFPFPTGFSEDLCEIEFVAVAHPRHPLHQLHRPLTKEDLKSHRQIVVRDSSTERKADAGWLGADQRWTVSHVRTSVDIITKGLGFAWLPLAIIRHQLSCGQLVPLPLEQEGVRKALLYLSFEDGDRLGPAARSLIGELRYQSMQLPSAERVFDNSR</sequence>
<dbReference type="InterPro" id="IPR036390">
    <property type="entry name" value="WH_DNA-bd_sf"/>
</dbReference>
<evidence type="ECO:0000313" key="6">
    <source>
        <dbReference type="EMBL" id="QJR82319.1"/>
    </source>
</evidence>
<dbReference type="RefSeq" id="WP_075609687.1">
    <property type="nucleotide sequence ID" value="NZ_CP052766.1"/>
</dbReference>
<dbReference type="Pfam" id="PF00126">
    <property type="entry name" value="HTH_1"/>
    <property type="match status" value="1"/>
</dbReference>
<dbReference type="GO" id="GO:0003700">
    <property type="term" value="F:DNA-binding transcription factor activity"/>
    <property type="evidence" value="ECO:0007669"/>
    <property type="project" value="InterPro"/>
</dbReference>
<dbReference type="SUPFAM" id="SSF46785">
    <property type="entry name" value="Winged helix' DNA-binding domain"/>
    <property type="match status" value="1"/>
</dbReference>
<dbReference type="PROSITE" id="PS50931">
    <property type="entry name" value="HTH_LYSR"/>
    <property type="match status" value="1"/>
</dbReference>
<dbReference type="PRINTS" id="PR00039">
    <property type="entry name" value="HTHLYSR"/>
</dbReference>
<dbReference type="Proteomes" id="UP000219285">
    <property type="component" value="Chromosome"/>
</dbReference>
<gene>
    <name evidence="6" type="ORF">CA267_016960</name>
</gene>
<dbReference type="PANTHER" id="PTHR30126:SF88">
    <property type="entry name" value="TRANSCRIPTIONAL REGULATOR-RELATED"/>
    <property type="match status" value="1"/>
</dbReference>
<dbReference type="EMBL" id="CP052766">
    <property type="protein sequence ID" value="QJR82319.1"/>
    <property type="molecule type" value="Genomic_DNA"/>
</dbReference>
<keyword evidence="4" id="KW-0804">Transcription</keyword>
<dbReference type="PANTHER" id="PTHR30126">
    <property type="entry name" value="HTH-TYPE TRANSCRIPTIONAL REGULATOR"/>
    <property type="match status" value="1"/>
</dbReference>
<reference evidence="6 7" key="2">
    <citation type="submission" date="2020-04" db="EMBL/GenBank/DDBJ databases">
        <title>Complete genome sequence of Alteromonas pelagimontana 5.12T.</title>
        <authorList>
            <person name="Sinha R.K."/>
            <person name="Krishnan K.P."/>
            <person name="Kurian J.P."/>
        </authorList>
    </citation>
    <scope>NUCLEOTIDE SEQUENCE [LARGE SCALE GENOMIC DNA]</scope>
    <source>
        <strain evidence="6 7">5.12</strain>
    </source>
</reference>